<name>A0AAD4H3Q1_9FUNG</name>
<reference evidence="2" key="1">
    <citation type="journal article" date="2020" name="Fungal Divers.">
        <title>Resolving the Mortierellaceae phylogeny through synthesis of multi-gene phylogenetics and phylogenomics.</title>
        <authorList>
            <person name="Vandepol N."/>
            <person name="Liber J."/>
            <person name="Desiro A."/>
            <person name="Na H."/>
            <person name="Kennedy M."/>
            <person name="Barry K."/>
            <person name="Grigoriev I.V."/>
            <person name="Miller A.N."/>
            <person name="O'Donnell K."/>
            <person name="Stajich J.E."/>
            <person name="Bonito G."/>
        </authorList>
    </citation>
    <scope>NUCLEOTIDE SEQUENCE</scope>
    <source>
        <strain evidence="2">NRRL 28262</strain>
    </source>
</reference>
<feature type="compositionally biased region" description="Low complexity" evidence="1">
    <location>
        <begin position="79"/>
        <end position="88"/>
    </location>
</feature>
<feature type="region of interest" description="Disordered" evidence="1">
    <location>
        <begin position="411"/>
        <end position="440"/>
    </location>
</feature>
<dbReference type="Proteomes" id="UP001194580">
    <property type="component" value="Unassembled WGS sequence"/>
</dbReference>
<evidence type="ECO:0000313" key="2">
    <source>
        <dbReference type="EMBL" id="KAG0265137.1"/>
    </source>
</evidence>
<sequence length="440" mass="49272">PLLPSRRKLDSIGFLPIPEKTKSWQGSLVAFVCGIIWFFSEFTLDIVLIVLGVDSVADVEKKLRQHKEQQEQLEVTHSNNNNNNNNNNDGELVAEECMEEELKTKKTHHFHHHYHHHHHHEIYEGQEASCVEHQPQQQHGGGWDWRRESRKEDESAYDGSEEEGDDVVELDLHDDLLAWKSMERSMEFEGECEALFAVSAALGTAEKEERGAVLSSTGLLAKYLQEEKEDTLQPLAEYRLLPAQDLESKVNGLFVTDMDADADADADVDTEAADEPLSASSSPLSSTSTSCNNLHTDTEEKQQAQARDEFAGNTKVWVQLSVSTKTAEAPTLDDCRTTDTHCFHHKQQQQQCDEDEDGQVSGVSIYTQDSVEQSKDQWSMWGPPLAVESAVESLSDDERIKEAKKKALRYGKKKKAAKKARKASLSDGAGSPVEVDRLSA</sequence>
<feature type="region of interest" description="Disordered" evidence="1">
    <location>
        <begin position="131"/>
        <end position="164"/>
    </location>
</feature>
<dbReference type="AlphaFoldDB" id="A0AAD4H3Q1"/>
<evidence type="ECO:0000313" key="3">
    <source>
        <dbReference type="Proteomes" id="UP001194580"/>
    </source>
</evidence>
<organism evidence="2 3">
    <name type="scientific">Linnemannia exigua</name>
    <dbReference type="NCBI Taxonomy" id="604196"/>
    <lineage>
        <taxon>Eukaryota</taxon>
        <taxon>Fungi</taxon>
        <taxon>Fungi incertae sedis</taxon>
        <taxon>Mucoromycota</taxon>
        <taxon>Mortierellomycotina</taxon>
        <taxon>Mortierellomycetes</taxon>
        <taxon>Mortierellales</taxon>
        <taxon>Mortierellaceae</taxon>
        <taxon>Linnemannia</taxon>
    </lineage>
</organism>
<feature type="region of interest" description="Disordered" evidence="1">
    <location>
        <begin position="67"/>
        <end position="90"/>
    </location>
</feature>
<protein>
    <submittedName>
        <fullName evidence="2">Uncharacterized protein</fullName>
    </submittedName>
</protein>
<feature type="compositionally biased region" description="Low complexity" evidence="1">
    <location>
        <begin position="275"/>
        <end position="290"/>
    </location>
</feature>
<feature type="compositionally biased region" description="Acidic residues" evidence="1">
    <location>
        <begin position="155"/>
        <end position="164"/>
    </location>
</feature>
<feature type="compositionally biased region" description="Basic residues" evidence="1">
    <location>
        <begin position="411"/>
        <end position="422"/>
    </location>
</feature>
<feature type="non-terminal residue" evidence="2">
    <location>
        <position position="1"/>
    </location>
</feature>
<dbReference type="EMBL" id="JAAAIL010001780">
    <property type="protein sequence ID" value="KAG0265137.1"/>
    <property type="molecule type" value="Genomic_DNA"/>
</dbReference>
<evidence type="ECO:0000256" key="1">
    <source>
        <dbReference type="SAM" id="MobiDB-lite"/>
    </source>
</evidence>
<keyword evidence="3" id="KW-1185">Reference proteome</keyword>
<comment type="caution">
    <text evidence="2">The sequence shown here is derived from an EMBL/GenBank/DDBJ whole genome shotgun (WGS) entry which is preliminary data.</text>
</comment>
<feature type="compositionally biased region" description="Basic and acidic residues" evidence="1">
    <location>
        <begin position="144"/>
        <end position="154"/>
    </location>
</feature>
<feature type="region of interest" description="Disordered" evidence="1">
    <location>
        <begin position="267"/>
        <end position="301"/>
    </location>
</feature>
<accession>A0AAD4H3Q1</accession>
<gene>
    <name evidence="2" type="ORF">BGZ95_003412</name>
</gene>
<proteinExistence type="predicted"/>